<keyword evidence="2" id="KW-1185">Reference proteome</keyword>
<gene>
    <name evidence="1" type="ORF">Taro_049123</name>
</gene>
<sequence>MEVKQNINRHQSLDILIIKGCSNSPESLGTSWTCKPYCLLCQAKPAIITATWMSTTPASFSAIFSSPYSTSSFASVLAALDHNPQRLAYPASLAHNGTPHYLGSACVWTTTLMVGLRKIVATAVGEPLMSESEWARQRECFGHYPRGFLNVELRSTRDHDVICSGDGSSSDTNGRIAAAKSIGEALVGRVGNYLLIAQGHIIVCVSVEAVDSCHMWKKRRRATLTQASMKLPRVKGGPPLQLHIFSLSTSRVFQLIRKLGHKLDMQTILATVPGKSCHHHRHLDEHHSCLLLCHLCFTPQWLEQLVIPLFHFLICISVGHPGPQLPKVGISCKPCPQRHPSLLGKCLCVDDDSNGEAKEDCGYSSRGAVDVRVGVGKAAGVFWALPTRVSKFGKMWSFAAPEIMIGDGSSSDTNGRIAAAKSIGEALVGRVGNYMLIAQGHLNLLVSLSRLLIAATCGRREEEPH</sequence>
<accession>A0A843X9Y0</accession>
<comment type="caution">
    <text evidence="1">The sequence shown here is derived from an EMBL/GenBank/DDBJ whole genome shotgun (WGS) entry which is preliminary data.</text>
</comment>
<dbReference type="AlphaFoldDB" id="A0A843X9Y0"/>
<evidence type="ECO:0000313" key="1">
    <source>
        <dbReference type="EMBL" id="MQM16169.1"/>
    </source>
</evidence>
<organism evidence="1 2">
    <name type="scientific">Colocasia esculenta</name>
    <name type="common">Wild taro</name>
    <name type="synonym">Arum esculentum</name>
    <dbReference type="NCBI Taxonomy" id="4460"/>
    <lineage>
        <taxon>Eukaryota</taxon>
        <taxon>Viridiplantae</taxon>
        <taxon>Streptophyta</taxon>
        <taxon>Embryophyta</taxon>
        <taxon>Tracheophyta</taxon>
        <taxon>Spermatophyta</taxon>
        <taxon>Magnoliopsida</taxon>
        <taxon>Liliopsida</taxon>
        <taxon>Araceae</taxon>
        <taxon>Aroideae</taxon>
        <taxon>Colocasieae</taxon>
        <taxon>Colocasia</taxon>
    </lineage>
</organism>
<proteinExistence type="predicted"/>
<protein>
    <submittedName>
        <fullName evidence="1">Uncharacterized protein</fullName>
    </submittedName>
</protein>
<name>A0A843X9Y0_COLES</name>
<reference evidence="1" key="1">
    <citation type="submission" date="2017-07" db="EMBL/GenBank/DDBJ databases">
        <title>Taro Niue Genome Assembly and Annotation.</title>
        <authorList>
            <person name="Atibalentja N."/>
            <person name="Keating K."/>
            <person name="Fields C.J."/>
        </authorList>
    </citation>
    <scope>NUCLEOTIDE SEQUENCE</scope>
    <source>
        <strain evidence="1">Niue_2</strain>
        <tissue evidence="1">Leaf</tissue>
    </source>
</reference>
<evidence type="ECO:0000313" key="2">
    <source>
        <dbReference type="Proteomes" id="UP000652761"/>
    </source>
</evidence>
<dbReference type="Proteomes" id="UP000652761">
    <property type="component" value="Unassembled WGS sequence"/>
</dbReference>
<dbReference type="EMBL" id="NMUH01006875">
    <property type="protein sequence ID" value="MQM16169.1"/>
    <property type="molecule type" value="Genomic_DNA"/>
</dbReference>